<comment type="caution">
    <text evidence="1">The sequence shown here is derived from an EMBL/GenBank/DDBJ whole genome shotgun (WGS) entry which is preliminary data.</text>
</comment>
<evidence type="ECO:0008006" key="3">
    <source>
        <dbReference type="Google" id="ProtNLM"/>
    </source>
</evidence>
<accession>A0A7X9RZX9</accession>
<evidence type="ECO:0000313" key="2">
    <source>
        <dbReference type="Proteomes" id="UP000576082"/>
    </source>
</evidence>
<dbReference type="InterPro" id="IPR052036">
    <property type="entry name" value="Hydrolase/PRTase-associated"/>
</dbReference>
<dbReference type="Pfam" id="PF13715">
    <property type="entry name" value="CarbopepD_reg_2"/>
    <property type="match status" value="1"/>
</dbReference>
<dbReference type="SUPFAM" id="SSF159501">
    <property type="entry name" value="EreA/ChaN-like"/>
    <property type="match status" value="1"/>
</dbReference>
<evidence type="ECO:0000313" key="1">
    <source>
        <dbReference type="EMBL" id="NME71722.1"/>
    </source>
</evidence>
<dbReference type="SUPFAM" id="SSF49464">
    <property type="entry name" value="Carboxypeptidase regulatory domain-like"/>
    <property type="match status" value="1"/>
</dbReference>
<keyword evidence="2" id="KW-1185">Reference proteome</keyword>
<dbReference type="AlphaFoldDB" id="A0A7X9RZX9"/>
<organism evidence="1 2">
    <name type="scientific">Flammeovirga aprica JL-4</name>
    <dbReference type="NCBI Taxonomy" id="694437"/>
    <lineage>
        <taxon>Bacteria</taxon>
        <taxon>Pseudomonadati</taxon>
        <taxon>Bacteroidota</taxon>
        <taxon>Cytophagia</taxon>
        <taxon>Cytophagales</taxon>
        <taxon>Flammeovirgaceae</taxon>
        <taxon>Flammeovirga</taxon>
    </lineage>
</organism>
<reference evidence="1 2" key="1">
    <citation type="submission" date="2020-04" db="EMBL/GenBank/DDBJ databases">
        <title>Flammeovirga sp. SR4, a novel species isolated from seawater.</title>
        <authorList>
            <person name="Wang X."/>
        </authorList>
    </citation>
    <scope>NUCLEOTIDE SEQUENCE [LARGE SCALE GENOMIC DNA]</scope>
    <source>
        <strain evidence="1 2">ATCC 23126</strain>
    </source>
</reference>
<dbReference type="InterPro" id="IPR008969">
    <property type="entry name" value="CarboxyPept-like_regulatory"/>
</dbReference>
<proteinExistence type="predicted"/>
<dbReference type="PANTHER" id="PTHR31299">
    <property type="entry name" value="ESTERASE, PUTATIVE (AFU_ORTHOLOGUE AFUA_1G05850)-RELATED"/>
    <property type="match status" value="1"/>
</dbReference>
<dbReference type="Gene3D" id="3.40.1660.10">
    <property type="entry name" value="EreA-like (biosynthetic domain)"/>
    <property type="match status" value="1"/>
</dbReference>
<dbReference type="Pfam" id="PF05139">
    <property type="entry name" value="Erythro_esteras"/>
    <property type="match status" value="1"/>
</dbReference>
<dbReference type="RefSeq" id="WP_169659928.1">
    <property type="nucleotide sequence ID" value="NZ_JABANE010000111.1"/>
</dbReference>
<dbReference type="PANTHER" id="PTHR31299:SF0">
    <property type="entry name" value="ESTERASE, PUTATIVE (AFU_ORTHOLOGUE AFUA_1G05850)-RELATED"/>
    <property type="match status" value="1"/>
</dbReference>
<dbReference type="InterPro" id="IPR007815">
    <property type="entry name" value="Emycin_Estase"/>
</dbReference>
<name>A0A7X9RZX9_9BACT</name>
<gene>
    <name evidence="1" type="ORF">HHU12_27400</name>
</gene>
<dbReference type="GO" id="GO:0046677">
    <property type="term" value="P:response to antibiotic"/>
    <property type="evidence" value="ECO:0007669"/>
    <property type="project" value="InterPro"/>
</dbReference>
<dbReference type="EMBL" id="JABANE010000111">
    <property type="protein sequence ID" value="NME71722.1"/>
    <property type="molecule type" value="Genomic_DNA"/>
</dbReference>
<protein>
    <recommendedName>
        <fullName evidence="3">Erythromycin esterase family protein</fullName>
    </recommendedName>
</protein>
<sequence>MRNFIGVLFLFLSFSTFAQLTKINHYEALKSRIQDSDIILIGEADHFNKFVLEEKVNFTKYLHDSLGFDLLLFESSVYDMDQVNQLLIKGATESDLLFKGIYDVWHHSVPMYELSQYIVASANKNDTLFVGGFDPQFYSGIFFNNLSSDLNIFLNENEIVCSEKYIEALNTIIAQVGDHHSLPETYNEWFRNYTLELIQKLSTQNTPSALFWARNLTSILGTCNIIHGNKSDGMDVESEDVQLRDSLMYENIQYHINSTDKKIICWAANTHIANDLSGIHSASDTTIQNFKGTSYFLNKYTDKKVTAIAFTDLARIENVNEFIEYEQLSTDERAYIKLDSVDLNGFSSLIGNDPITGEYPQGNWKNAFNYGVVINSSEDILIEGKVVDASDLTTVPYVNIQFENSNIYAHTDLNGKFSFRVKDEYFEKKMILSHLGYETISIQPSSNLMQIKLPSNVDYLDEVEVAGKKISTYEYFKPILENHLALSPKTPTKYALYYQSEDLTKDTLVLEASLEFIINEQLKGPIHLNSTIINKRVIDKKSPVYPYPIAVISTPYINKDNEMFSKKFLNKTVIDSIQSIKDESSIYTKIDYHTNYKKKKYRGTIIVDTKSNFIINHKYSIENIDRTMQKFEIQYSMQENYIYPSIAIMHFTGNMFYKGSLLEFNSRNTIYIKSIDQDYTREVYHKVYDLKKAKYSKKYWDSYN</sequence>
<dbReference type="Proteomes" id="UP000576082">
    <property type="component" value="Unassembled WGS sequence"/>
</dbReference>